<evidence type="ECO:0000256" key="4">
    <source>
        <dbReference type="ARBA" id="ARBA00022729"/>
    </source>
</evidence>
<dbReference type="SUPFAM" id="SSF52799">
    <property type="entry name" value="(Phosphotyrosine protein) phosphatases II"/>
    <property type="match status" value="1"/>
</dbReference>
<evidence type="ECO:0000256" key="10">
    <source>
        <dbReference type="ARBA" id="ARBA00023180"/>
    </source>
</evidence>
<evidence type="ECO:0000256" key="9">
    <source>
        <dbReference type="ARBA" id="ARBA00023136"/>
    </source>
</evidence>
<dbReference type="PANTHER" id="PTHR46957:SF5">
    <property type="entry name" value="PROTEIN-TYROSINE-PHOSPHATASE"/>
    <property type="match status" value="1"/>
</dbReference>
<dbReference type="GO" id="GO:0004725">
    <property type="term" value="F:protein tyrosine phosphatase activity"/>
    <property type="evidence" value="ECO:0007669"/>
    <property type="project" value="UniProtKB-EC"/>
</dbReference>
<evidence type="ECO:0000256" key="11">
    <source>
        <dbReference type="ARBA" id="ARBA00025789"/>
    </source>
</evidence>
<dbReference type="InterPro" id="IPR003595">
    <property type="entry name" value="Tyr_Pase_cat"/>
</dbReference>
<feature type="domain" description="Fibronectin type-III" evidence="17">
    <location>
        <begin position="1075"/>
        <end position="1161"/>
    </location>
</feature>
<keyword evidence="6" id="KW-0378">Hydrolase</keyword>
<dbReference type="SMART" id="SM00060">
    <property type="entry name" value="FN3"/>
    <property type="match status" value="15"/>
</dbReference>
<feature type="chain" id="PRO_5039939472" description="protein-tyrosine-phosphatase" evidence="14">
    <location>
        <begin position="30"/>
        <end position="1852"/>
    </location>
</feature>
<comment type="subcellular location">
    <subcellularLocation>
        <location evidence="1">Membrane</location>
        <topology evidence="1">Single-pass type I membrane protein</topology>
    </subcellularLocation>
</comment>
<evidence type="ECO:0000256" key="6">
    <source>
        <dbReference type="ARBA" id="ARBA00022801"/>
    </source>
</evidence>
<gene>
    <name evidence="19" type="primary">ptprjb.1</name>
</gene>
<comment type="similarity">
    <text evidence="11">Belongs to the protein-tyrosine phosphatase family. Receptor class 3 subfamily.</text>
</comment>
<dbReference type="PROSITE" id="PS50055">
    <property type="entry name" value="TYR_PHOSPHATASE_PTP"/>
    <property type="match status" value="1"/>
</dbReference>
<feature type="signal peptide" evidence="14">
    <location>
        <begin position="1"/>
        <end position="29"/>
    </location>
</feature>
<evidence type="ECO:0000256" key="14">
    <source>
        <dbReference type="SAM" id="SignalP"/>
    </source>
</evidence>
<keyword evidence="10" id="KW-0325">Glycoprotein</keyword>
<dbReference type="GO" id="GO:0016020">
    <property type="term" value="C:membrane"/>
    <property type="evidence" value="ECO:0007669"/>
    <property type="project" value="UniProtKB-SubCell"/>
</dbReference>
<sequence length="1852" mass="197940">MTRHSLRILLSVTLMRLCLLNHSILLAQGEGTGAVASLTVSNKTTSSVSLTWNEPSGDRSYFTVNWAGGSVNISSNTSNTSYTVTGLTAGVNYTFTVTAVAADGQTAGAPTQISAFTNPNAVTNLTVSNKTTSSVSLTWNEPPGNRSYFTVNWTDGSVNNSSNTSNTSYTVTGLTAGVNYTFTVTAVAADGQTAGAPTQISVCTTPDVVSSLTVSNKTTSSVSLTWNGPPGNRSYFTVNWTDGSVKNSSNTSSTSYTVTGLTAGVNYTFTVTAVAADGTTGTPTQTSAFTNPNAVTNVTVSIKTTSSVSLTWNEPPGNRSYFTVNWTGGSVNNSSNTSNTSYTVTGLTAGVNYTFTVTAVAADSQTSGAPTQISAFTKPNAVTNLTVSNKTTSSVSLTWNETSGSRLYFTVNWTGGSVNNSSNTSNTSYTVTGLTAGVNYTFTVTAVAADSQTAGAPTQTSAFTKPNAVNNLTVSTINTSSLSLTWNGPPGNRSYFTVNWTGGSVNNSSNTSNTSYNVTGLTAGVNYTFTVTVVAADGTTGAPTQTSAFTNPTAVTNLTVSIKTTSSVSLTWNEPPGNRSYFTVNWTDGSVKNSSNTSNMSYTVTGLTAGVNYTFTVTAVAADSQTAGAPNQISAFTKPNAVTNLTVSIKTTSSVSLTWIEPPGNRSYFTVNWTDGSVNNSSNTSNTSYTVTGLTAGVNYTFTVTAVAADSQTAGAPTQTSAFTKPNAVTNLTVSIKTTSSVSLTWNEPPGNRSYFTVNWADGSVNNSSNTSDKSYTVTGLTAGVKYTFTVTAVAADGQTAGTPTQTSVFTNPNAVTSLTVSNKTTSSVSLTWNEPPGNRSYFTVNWTDGSVKNSSNTSNTSYTVTGLTAGVKYTFTVTAVAADGTTGAPNQTSAFTKPNAVTSLTVSNKTTSSVSLTWNEPPGNRSYFTVNWTGGSVNNSSNTSNTSYTVTGLTAGVKYTFTVTAVAADGQTAGAPNQTSTFTNPNAVTNLTGSNTTTSSVSLTWNEPPGNRSYFTVNWAGGSVNNSSNTSNTSYTVTFLTAGVNYTFTVTTVAADGQTAGAPTQTSVFTKPDTASDLSVTEITTSSLFVNWTEPIGERSIFKVQWSNDSITLNSTTSNRFFNITNLNPGVNYTILISAVAADNITEGEAVGLSVYTKPDIVRNLTISVRTTSVFLEWNKPLGESSFFRVRWTNSSTTPATDFNITDLTPGTNYTFTVSAVAADNKTEGSLVGLSTCTDASPVFDISCKGPNRTSPALLNLTWMNPPGNNQGFNISLNQTRSDFILSCSPVCNHIFSENLQYFSTYSVIISTLGCGESGTWDFKCTTGITDPSVPSNPVDVAVIVSPISQTVVKLQFNTSLLNSTNGPIKAYGVLLSTDQKSNSTRNDLTMTYSDWVKEKTKTYLTVLKLNENIISRSNMITIEIGSNNVSDVISNTGYTNGPLTNQDYRIALVLFTYLEINTGLVDIQQSILSITPFASIIAHPLEPSSNTIPIILGVLLPIIVILIIAIIVLVIQKRRTTKDYTDIPINNLSPLFSNFLICSSIPVRVEDFEAYFKKQQLDSNCGFAEQYEDLKVVGTAQTKNSALAMENKGKNRYNNVLPYDSSRVKLSIHGSPFDDYINANYISGYNSKKEYIAAQGPLPATVNEFWRMIWEKNTHSIVMLTKCYEQGRVKCEKYWPPDNKLYNNILVTTTSEIELEDWTIRDFTIKNVKTAETRNVRQFHFTAWPDHGVPETTEVLINFRHLVREHMDSFSRNAPAVVHCSAGVGRTGTLIALDHLIFQIERESIVDIYGIIHDMRMHRPLMVQTEDQYVFLNQCASDIIKSRMGTNVDLIYQNAAAFSIYENVQR</sequence>
<dbReference type="SMART" id="SM00404">
    <property type="entry name" value="PTPc_motif"/>
    <property type="match status" value="1"/>
</dbReference>
<dbReference type="InterPro" id="IPR000242">
    <property type="entry name" value="PTP_cat"/>
</dbReference>
<evidence type="ECO:0000256" key="8">
    <source>
        <dbReference type="ARBA" id="ARBA00022989"/>
    </source>
</evidence>
<dbReference type="PRINTS" id="PR00700">
    <property type="entry name" value="PRTYPHPHTASE"/>
</dbReference>
<comment type="catalytic activity">
    <reaction evidence="12">
        <text>O-phospho-L-tyrosyl-[protein] + H2O = L-tyrosyl-[protein] + phosphate</text>
        <dbReference type="Rhea" id="RHEA:10684"/>
        <dbReference type="Rhea" id="RHEA-COMP:10136"/>
        <dbReference type="Rhea" id="RHEA-COMP:20101"/>
        <dbReference type="ChEBI" id="CHEBI:15377"/>
        <dbReference type="ChEBI" id="CHEBI:43474"/>
        <dbReference type="ChEBI" id="CHEBI:46858"/>
        <dbReference type="ChEBI" id="CHEBI:61978"/>
        <dbReference type="EC" id="3.1.3.48"/>
    </reaction>
</comment>
<evidence type="ECO:0000256" key="13">
    <source>
        <dbReference type="SAM" id="Phobius"/>
    </source>
</evidence>
<evidence type="ECO:0000313" key="18">
    <source>
        <dbReference type="Proteomes" id="UP000221080"/>
    </source>
</evidence>
<keyword evidence="8 13" id="KW-1133">Transmembrane helix</keyword>
<evidence type="ECO:0000256" key="1">
    <source>
        <dbReference type="ARBA" id="ARBA00004479"/>
    </source>
</evidence>
<dbReference type="PROSITE" id="PS00383">
    <property type="entry name" value="TYR_PHOSPHATASE_1"/>
    <property type="match status" value="1"/>
</dbReference>
<dbReference type="GeneID" id="108274724"/>
<evidence type="ECO:0000256" key="5">
    <source>
        <dbReference type="ARBA" id="ARBA00022737"/>
    </source>
</evidence>
<feature type="domain" description="Fibronectin type-III" evidence="17">
    <location>
        <begin position="728"/>
        <end position="815"/>
    </location>
</feature>
<feature type="transmembrane region" description="Helical" evidence="13">
    <location>
        <begin position="1496"/>
        <end position="1517"/>
    </location>
</feature>
<dbReference type="GO" id="GO:0043235">
    <property type="term" value="C:receptor complex"/>
    <property type="evidence" value="ECO:0007669"/>
    <property type="project" value="TreeGrafter"/>
</dbReference>
<feature type="domain" description="Fibronectin type-III" evidence="17">
    <location>
        <begin position="121"/>
        <end position="208"/>
    </location>
</feature>
<dbReference type="CTD" id="101883510"/>
<dbReference type="Pfam" id="PF18861">
    <property type="entry name" value="PTP_tm"/>
    <property type="match status" value="1"/>
</dbReference>
<keyword evidence="5" id="KW-0677">Repeat</keyword>
<reference evidence="19" key="2">
    <citation type="submission" date="2025-08" db="UniProtKB">
        <authorList>
            <consortium name="RefSeq"/>
        </authorList>
    </citation>
    <scope>IDENTIFICATION</scope>
    <source>
        <tissue evidence="19">Blood</tissue>
    </source>
</reference>
<dbReference type="GO" id="GO:0032502">
    <property type="term" value="P:developmental process"/>
    <property type="evidence" value="ECO:0007669"/>
    <property type="project" value="UniProtKB-ARBA"/>
</dbReference>
<evidence type="ECO:0000256" key="3">
    <source>
        <dbReference type="ARBA" id="ARBA00022692"/>
    </source>
</evidence>
<protein>
    <recommendedName>
        <fullName evidence="2">protein-tyrosine-phosphatase</fullName>
        <ecNumber evidence="2">3.1.3.48</ecNumber>
    </recommendedName>
</protein>
<feature type="domain" description="Fibronectin type-III" evidence="17">
    <location>
        <begin position="382"/>
        <end position="467"/>
    </location>
</feature>
<proteinExistence type="inferred from homology"/>
<dbReference type="PANTHER" id="PTHR46957">
    <property type="entry name" value="CYTOKINE RECEPTOR"/>
    <property type="match status" value="1"/>
</dbReference>
<name>A0A9F7TLT1_ICTPU</name>
<evidence type="ECO:0000259" key="16">
    <source>
        <dbReference type="PROSITE" id="PS50056"/>
    </source>
</evidence>
<feature type="domain" description="Tyrosine specific protein phosphatases" evidence="16">
    <location>
        <begin position="1743"/>
        <end position="1816"/>
    </location>
</feature>
<feature type="domain" description="Fibronectin type-III" evidence="17">
    <location>
        <begin position="468"/>
        <end position="556"/>
    </location>
</feature>
<keyword evidence="19" id="KW-0675">Receptor</keyword>
<dbReference type="InterPro" id="IPR016130">
    <property type="entry name" value="Tyr_Pase_AS"/>
</dbReference>
<feature type="domain" description="Fibronectin type-III" evidence="17">
    <location>
        <begin position="294"/>
        <end position="381"/>
    </location>
</feature>
<dbReference type="SUPFAM" id="SSF49265">
    <property type="entry name" value="Fibronectin type III"/>
    <property type="match status" value="9"/>
</dbReference>
<keyword evidence="7" id="KW-0904">Protein phosphatase</keyword>
<dbReference type="Pfam" id="PF00102">
    <property type="entry name" value="Y_phosphatase"/>
    <property type="match status" value="1"/>
</dbReference>
<feature type="domain" description="Fibronectin type-III" evidence="17">
    <location>
        <begin position="816"/>
        <end position="900"/>
    </location>
</feature>
<evidence type="ECO:0000256" key="7">
    <source>
        <dbReference type="ARBA" id="ARBA00022912"/>
    </source>
</evidence>
<dbReference type="SMART" id="SM00194">
    <property type="entry name" value="PTPc"/>
    <property type="match status" value="1"/>
</dbReference>
<dbReference type="Proteomes" id="UP000221080">
    <property type="component" value="Chromosome 14"/>
</dbReference>
<dbReference type="EC" id="3.1.3.48" evidence="2"/>
<dbReference type="InterPro" id="IPR013783">
    <property type="entry name" value="Ig-like_fold"/>
</dbReference>
<feature type="domain" description="Fibronectin type-III" evidence="17">
    <location>
        <begin position="641"/>
        <end position="727"/>
    </location>
</feature>
<dbReference type="InterPro" id="IPR041201">
    <property type="entry name" value="PTPRJ_TM"/>
</dbReference>
<dbReference type="InterPro" id="IPR036116">
    <property type="entry name" value="FN3_sf"/>
</dbReference>
<dbReference type="FunFam" id="3.90.190.10:FF:000009">
    <property type="entry name" value="Receptor-type tyrosine-protein phosphatase beta"/>
    <property type="match status" value="1"/>
</dbReference>
<accession>A0A9F7TLT1</accession>
<feature type="domain" description="Fibronectin type-III" evidence="17">
    <location>
        <begin position="209"/>
        <end position="293"/>
    </location>
</feature>
<dbReference type="CDD" id="cd00063">
    <property type="entry name" value="FN3"/>
    <property type="match status" value="14"/>
</dbReference>
<evidence type="ECO:0000256" key="12">
    <source>
        <dbReference type="ARBA" id="ARBA00051722"/>
    </source>
</evidence>
<organism evidence="18 19">
    <name type="scientific">Ictalurus punctatus</name>
    <name type="common">Channel catfish</name>
    <name type="synonym">Silurus punctatus</name>
    <dbReference type="NCBI Taxonomy" id="7998"/>
    <lineage>
        <taxon>Eukaryota</taxon>
        <taxon>Metazoa</taxon>
        <taxon>Chordata</taxon>
        <taxon>Craniata</taxon>
        <taxon>Vertebrata</taxon>
        <taxon>Euteleostomi</taxon>
        <taxon>Actinopterygii</taxon>
        <taxon>Neopterygii</taxon>
        <taxon>Teleostei</taxon>
        <taxon>Ostariophysi</taxon>
        <taxon>Siluriformes</taxon>
        <taxon>Ictaluridae</taxon>
        <taxon>Ictalurus</taxon>
    </lineage>
</organism>
<dbReference type="Gene3D" id="3.90.190.10">
    <property type="entry name" value="Protein tyrosine phosphatase superfamily"/>
    <property type="match status" value="1"/>
</dbReference>
<dbReference type="OrthoDB" id="10253954at2759"/>
<keyword evidence="18" id="KW-1185">Reference proteome</keyword>
<evidence type="ECO:0000259" key="15">
    <source>
        <dbReference type="PROSITE" id="PS50055"/>
    </source>
</evidence>
<dbReference type="Pfam" id="PF00041">
    <property type="entry name" value="fn3"/>
    <property type="match status" value="14"/>
</dbReference>
<keyword evidence="3 13" id="KW-0812">Transmembrane</keyword>
<evidence type="ECO:0000256" key="2">
    <source>
        <dbReference type="ARBA" id="ARBA00013064"/>
    </source>
</evidence>
<feature type="domain" description="Fibronectin type-III" evidence="17">
    <location>
        <begin position="34"/>
        <end position="120"/>
    </location>
</feature>
<dbReference type="Gene3D" id="2.60.40.10">
    <property type="entry name" value="Immunoglobulins"/>
    <property type="match status" value="14"/>
</dbReference>
<dbReference type="PROSITE" id="PS50056">
    <property type="entry name" value="TYR_PHOSPHATASE_2"/>
    <property type="match status" value="1"/>
</dbReference>
<dbReference type="KEGG" id="ipu:108274724"/>
<evidence type="ECO:0000313" key="19">
    <source>
        <dbReference type="RefSeq" id="XP_053541904.1"/>
    </source>
</evidence>
<feature type="domain" description="Fibronectin type-III" evidence="17">
    <location>
        <begin position="989"/>
        <end position="1074"/>
    </location>
</feature>
<feature type="domain" description="Tyrosine-protein phosphatase" evidence="15">
    <location>
        <begin position="1569"/>
        <end position="1825"/>
    </location>
</feature>
<dbReference type="PROSITE" id="PS50853">
    <property type="entry name" value="FN3"/>
    <property type="match status" value="12"/>
</dbReference>
<dbReference type="InterPro" id="IPR050713">
    <property type="entry name" value="RTP_Phos/Ushers"/>
</dbReference>
<evidence type="ECO:0000259" key="17">
    <source>
        <dbReference type="PROSITE" id="PS50853"/>
    </source>
</evidence>
<keyword evidence="4 14" id="KW-0732">Signal</keyword>
<dbReference type="InterPro" id="IPR000387">
    <property type="entry name" value="Tyr_Pase_dom"/>
</dbReference>
<feature type="domain" description="Fibronectin type-III" evidence="17">
    <location>
        <begin position="901"/>
        <end position="988"/>
    </location>
</feature>
<keyword evidence="9 13" id="KW-0472">Membrane</keyword>
<dbReference type="RefSeq" id="XP_053541904.1">
    <property type="nucleotide sequence ID" value="XM_053685929.1"/>
</dbReference>
<dbReference type="InterPro" id="IPR003961">
    <property type="entry name" value="FN3_dom"/>
</dbReference>
<dbReference type="InterPro" id="IPR029021">
    <property type="entry name" value="Prot-tyrosine_phosphatase-like"/>
</dbReference>
<reference evidence="18" key="1">
    <citation type="journal article" date="2016" name="Nat. Commun.">
        <title>The channel catfish genome sequence provides insights into the evolution of scale formation in teleosts.</title>
        <authorList>
            <person name="Liu Z."/>
            <person name="Liu S."/>
            <person name="Yao J."/>
            <person name="Bao L."/>
            <person name="Zhang J."/>
            <person name="Li Y."/>
            <person name="Jiang C."/>
            <person name="Sun L."/>
            <person name="Wang R."/>
            <person name="Zhang Y."/>
            <person name="Zhou T."/>
            <person name="Zeng Q."/>
            <person name="Fu Q."/>
            <person name="Gao S."/>
            <person name="Li N."/>
            <person name="Koren S."/>
            <person name="Jiang Y."/>
            <person name="Zimin A."/>
            <person name="Xu P."/>
            <person name="Phillippy A.M."/>
            <person name="Geng X."/>
            <person name="Song L."/>
            <person name="Sun F."/>
            <person name="Li C."/>
            <person name="Wang X."/>
            <person name="Chen A."/>
            <person name="Jin Y."/>
            <person name="Yuan Z."/>
            <person name="Yang Y."/>
            <person name="Tan S."/>
            <person name="Peatman E."/>
            <person name="Lu J."/>
            <person name="Qin Z."/>
            <person name="Dunham R."/>
            <person name="Li Z."/>
            <person name="Sonstegard T."/>
            <person name="Feng J."/>
            <person name="Danzmann R.G."/>
            <person name="Schroeder S."/>
            <person name="Scheffler B."/>
            <person name="Duke M.V."/>
            <person name="Ballard L."/>
            <person name="Kucuktas H."/>
            <person name="Kaltenboeck L."/>
            <person name="Liu H."/>
            <person name="Armbruster J."/>
            <person name="Xie Y."/>
            <person name="Kirby M.L."/>
            <person name="Tian Y."/>
            <person name="Flanagan M.E."/>
            <person name="Mu W."/>
            <person name="Waldbieser G.C."/>
        </authorList>
    </citation>
    <scope>NUCLEOTIDE SEQUENCE [LARGE SCALE GENOMIC DNA]</scope>
    <source>
        <strain evidence="18">SDA103</strain>
    </source>
</reference>